<dbReference type="Gene3D" id="3.30.10.20">
    <property type="match status" value="3"/>
</dbReference>
<comment type="caution">
    <text evidence="13">The sequence shown here is derived from an EMBL/GenBank/DDBJ whole genome shotgun (WGS) entry which is preliminary data.</text>
</comment>
<evidence type="ECO:0000256" key="4">
    <source>
        <dbReference type="ARBA" id="ARBA00022741"/>
    </source>
</evidence>
<evidence type="ECO:0000259" key="11">
    <source>
        <dbReference type="PROSITE" id="PS50011"/>
    </source>
</evidence>
<dbReference type="PROSITE" id="PS51178">
    <property type="entry name" value="PASTA"/>
    <property type="match status" value="3"/>
</dbReference>
<dbReference type="RefSeq" id="WP_079423970.1">
    <property type="nucleotide sequence ID" value="NZ_MZGV01000019.1"/>
</dbReference>
<sequence>MIGTMLNNRYELLEKIGEGGMSVVYKAKCHKLNRYDAVKVLKKDYNNDVDVVEKFKREATAIANLSDNNIVNIFDVGSQDDINYIVMEYVRGKTLKQIIVENTRLSYERTIDIGVQIARALDCAHRNNIIHRDIKPQNILVTDEGVVKVTDFGIAKASSSVTITNSNKIIGSAHYLSPEQARGNFVDVRTDIYSFGIVLYEMITGKVPFDAESPVTIALKHIQDEPVPPKQLNIAIPNSLNSLILKAIQKDPNKRYQTIREMLNDLLNIRQNLDYEVKMSNSDTDYTRVMSTDDVKRKMADAADTDEDDIFDEDDDDVKTRGRKKSSGNGKKILLIAIAALFVILAGVAVGVLASGGIGSLFAGGGTGITDNMKNEEVKVPDVIGLSQDDAKDKIESKGLVYVVRDEVNSSKKKGTIIKTFPDVGTKVKKNSEVGVRVSSGPASQEVPEVKNYDLSQAETLITNSGFKVGKVEKEYSNVKENRVIRQTPNGGEEAQKGSTVDLVVSLGPKIQTTVVPNLVNMTIDAAEVKVEDAKLKIVKIPVEVNPSEEPDKVGKVFEQSIDANTKIEIGQTIKVKYGVAEKGYSAPNWENKTLASIKSQIRQYQKNGITVNIEGDTTGNAVVQSVTAPSSTLYKGDSITITAKVPDTDQNPMQEDDAE</sequence>
<evidence type="ECO:0000256" key="1">
    <source>
        <dbReference type="ARBA" id="ARBA00012513"/>
    </source>
</evidence>
<dbReference type="InterPro" id="IPR008271">
    <property type="entry name" value="Ser/Thr_kinase_AS"/>
</dbReference>
<evidence type="ECO:0000313" key="14">
    <source>
        <dbReference type="Proteomes" id="UP000190080"/>
    </source>
</evidence>
<dbReference type="CDD" id="cd14014">
    <property type="entry name" value="STKc_PknB_like"/>
    <property type="match status" value="1"/>
</dbReference>
<keyword evidence="6" id="KW-0067">ATP-binding</keyword>
<dbReference type="Gene3D" id="3.30.200.20">
    <property type="entry name" value="Phosphorylase Kinase, domain 1"/>
    <property type="match status" value="1"/>
</dbReference>
<keyword evidence="10" id="KW-0812">Transmembrane</keyword>
<feature type="domain" description="PASTA" evidence="12">
    <location>
        <begin position="441"/>
        <end position="507"/>
    </location>
</feature>
<dbReference type="SMART" id="SM00220">
    <property type="entry name" value="S_TKc"/>
    <property type="match status" value="1"/>
</dbReference>
<evidence type="ECO:0000256" key="7">
    <source>
        <dbReference type="ARBA" id="ARBA00047899"/>
    </source>
</evidence>
<dbReference type="AlphaFoldDB" id="A0A1V4IPL1"/>
<dbReference type="GO" id="GO:0005524">
    <property type="term" value="F:ATP binding"/>
    <property type="evidence" value="ECO:0007669"/>
    <property type="project" value="UniProtKB-KW"/>
</dbReference>
<dbReference type="EMBL" id="MZGV01000019">
    <property type="protein sequence ID" value="OPJ61760.1"/>
    <property type="molecule type" value="Genomic_DNA"/>
</dbReference>
<evidence type="ECO:0000256" key="8">
    <source>
        <dbReference type="ARBA" id="ARBA00048679"/>
    </source>
</evidence>
<comment type="catalytic activity">
    <reaction evidence="7">
        <text>L-threonyl-[protein] + ATP = O-phospho-L-threonyl-[protein] + ADP + H(+)</text>
        <dbReference type="Rhea" id="RHEA:46608"/>
        <dbReference type="Rhea" id="RHEA-COMP:11060"/>
        <dbReference type="Rhea" id="RHEA-COMP:11605"/>
        <dbReference type="ChEBI" id="CHEBI:15378"/>
        <dbReference type="ChEBI" id="CHEBI:30013"/>
        <dbReference type="ChEBI" id="CHEBI:30616"/>
        <dbReference type="ChEBI" id="CHEBI:61977"/>
        <dbReference type="ChEBI" id="CHEBI:456216"/>
        <dbReference type="EC" id="2.7.11.1"/>
    </reaction>
</comment>
<dbReference type="PANTHER" id="PTHR43289:SF34">
    <property type="entry name" value="SERINE_THREONINE-PROTEIN KINASE YBDM-RELATED"/>
    <property type="match status" value="1"/>
</dbReference>
<keyword evidence="3 13" id="KW-0808">Transferase</keyword>
<keyword evidence="4" id="KW-0547">Nucleotide-binding</keyword>
<accession>A0A1V4IPL1</accession>
<keyword evidence="2" id="KW-0723">Serine/threonine-protein kinase</keyword>
<evidence type="ECO:0000259" key="12">
    <source>
        <dbReference type="PROSITE" id="PS51178"/>
    </source>
</evidence>
<keyword evidence="5 13" id="KW-0418">Kinase</keyword>
<evidence type="ECO:0000256" key="2">
    <source>
        <dbReference type="ARBA" id="ARBA00022527"/>
    </source>
</evidence>
<dbReference type="Gene3D" id="1.10.510.10">
    <property type="entry name" value="Transferase(Phosphotransferase) domain 1"/>
    <property type="match status" value="1"/>
</dbReference>
<dbReference type="GO" id="GO:0106310">
    <property type="term" value="F:protein serine kinase activity"/>
    <property type="evidence" value="ECO:0007669"/>
    <property type="project" value="RHEA"/>
</dbReference>
<name>A0A1V4IPL1_9CLOT</name>
<evidence type="ECO:0000256" key="9">
    <source>
        <dbReference type="SAM" id="MobiDB-lite"/>
    </source>
</evidence>
<dbReference type="PROSITE" id="PS00108">
    <property type="entry name" value="PROTEIN_KINASE_ST"/>
    <property type="match status" value="1"/>
</dbReference>
<dbReference type="PROSITE" id="PS50011">
    <property type="entry name" value="PROTEIN_KINASE_DOM"/>
    <property type="match status" value="1"/>
</dbReference>
<proteinExistence type="predicted"/>
<keyword evidence="10" id="KW-0472">Membrane</keyword>
<dbReference type="STRING" id="1450648.CLORY_20660"/>
<dbReference type="CDD" id="cd06577">
    <property type="entry name" value="PASTA_pknB"/>
    <property type="match status" value="3"/>
</dbReference>
<evidence type="ECO:0000256" key="3">
    <source>
        <dbReference type="ARBA" id="ARBA00022679"/>
    </source>
</evidence>
<evidence type="ECO:0000256" key="5">
    <source>
        <dbReference type="ARBA" id="ARBA00022777"/>
    </source>
</evidence>
<dbReference type="InterPro" id="IPR005543">
    <property type="entry name" value="PASTA_dom"/>
</dbReference>
<feature type="transmembrane region" description="Helical" evidence="10">
    <location>
        <begin position="333"/>
        <end position="354"/>
    </location>
</feature>
<feature type="region of interest" description="Disordered" evidence="9">
    <location>
        <begin position="307"/>
        <end position="327"/>
    </location>
</feature>
<dbReference type="EC" id="2.7.11.1" evidence="1"/>
<dbReference type="FunFam" id="1.10.510.10:FF:000021">
    <property type="entry name" value="Serine/threonine protein kinase"/>
    <property type="match status" value="1"/>
</dbReference>
<dbReference type="Pfam" id="PF00069">
    <property type="entry name" value="Pkinase"/>
    <property type="match status" value="1"/>
</dbReference>
<dbReference type="SUPFAM" id="SSF54184">
    <property type="entry name" value="Penicillin-binding protein 2x (pbp-2x), c-terminal domain"/>
    <property type="match status" value="1"/>
</dbReference>
<feature type="domain" description="PASTA" evidence="12">
    <location>
        <begin position="510"/>
        <end position="580"/>
    </location>
</feature>
<protein>
    <recommendedName>
        <fullName evidence="1">non-specific serine/threonine protein kinase</fullName>
        <ecNumber evidence="1">2.7.11.1</ecNumber>
    </recommendedName>
</protein>
<feature type="domain" description="PASTA" evidence="12">
    <location>
        <begin position="374"/>
        <end position="440"/>
    </location>
</feature>
<evidence type="ECO:0000313" key="13">
    <source>
        <dbReference type="EMBL" id="OPJ61760.1"/>
    </source>
</evidence>
<dbReference type="InterPro" id="IPR011009">
    <property type="entry name" value="Kinase-like_dom_sf"/>
</dbReference>
<dbReference type="SMART" id="SM00740">
    <property type="entry name" value="PASTA"/>
    <property type="match status" value="3"/>
</dbReference>
<dbReference type="GO" id="GO:0004674">
    <property type="term" value="F:protein serine/threonine kinase activity"/>
    <property type="evidence" value="ECO:0007669"/>
    <property type="project" value="UniProtKB-KW"/>
</dbReference>
<reference evidence="13 14" key="1">
    <citation type="submission" date="2017-03" db="EMBL/GenBank/DDBJ databases">
        <title>Genome sequence of Clostridium oryzae DSM 28571.</title>
        <authorList>
            <person name="Poehlein A."/>
            <person name="Daniel R."/>
        </authorList>
    </citation>
    <scope>NUCLEOTIDE SEQUENCE [LARGE SCALE GENOMIC DNA]</scope>
    <source>
        <strain evidence="13 14">DSM 28571</strain>
    </source>
</reference>
<keyword evidence="14" id="KW-1185">Reference proteome</keyword>
<feature type="compositionally biased region" description="Acidic residues" evidence="9">
    <location>
        <begin position="307"/>
        <end position="317"/>
    </location>
</feature>
<dbReference type="Proteomes" id="UP000190080">
    <property type="component" value="Unassembled WGS sequence"/>
</dbReference>
<organism evidence="13 14">
    <name type="scientific">Clostridium oryzae</name>
    <dbReference type="NCBI Taxonomy" id="1450648"/>
    <lineage>
        <taxon>Bacteria</taxon>
        <taxon>Bacillati</taxon>
        <taxon>Bacillota</taxon>
        <taxon>Clostridia</taxon>
        <taxon>Eubacteriales</taxon>
        <taxon>Clostridiaceae</taxon>
        <taxon>Clostridium</taxon>
    </lineage>
</organism>
<gene>
    <name evidence="13" type="primary">prkC</name>
    <name evidence="13" type="ORF">CLORY_20660</name>
</gene>
<dbReference type="OrthoDB" id="9788659at2"/>
<comment type="catalytic activity">
    <reaction evidence="8">
        <text>L-seryl-[protein] + ATP = O-phospho-L-seryl-[protein] + ADP + H(+)</text>
        <dbReference type="Rhea" id="RHEA:17989"/>
        <dbReference type="Rhea" id="RHEA-COMP:9863"/>
        <dbReference type="Rhea" id="RHEA-COMP:11604"/>
        <dbReference type="ChEBI" id="CHEBI:15378"/>
        <dbReference type="ChEBI" id="CHEBI:29999"/>
        <dbReference type="ChEBI" id="CHEBI:30616"/>
        <dbReference type="ChEBI" id="CHEBI:83421"/>
        <dbReference type="ChEBI" id="CHEBI:456216"/>
        <dbReference type="EC" id="2.7.11.1"/>
    </reaction>
</comment>
<dbReference type="NCBIfam" id="NF033483">
    <property type="entry name" value="PknB_PASTA_kin"/>
    <property type="match status" value="1"/>
</dbReference>
<evidence type="ECO:0000256" key="10">
    <source>
        <dbReference type="SAM" id="Phobius"/>
    </source>
</evidence>
<dbReference type="PANTHER" id="PTHR43289">
    <property type="entry name" value="MITOGEN-ACTIVATED PROTEIN KINASE KINASE KINASE 20-RELATED"/>
    <property type="match status" value="1"/>
</dbReference>
<dbReference type="SUPFAM" id="SSF56112">
    <property type="entry name" value="Protein kinase-like (PK-like)"/>
    <property type="match status" value="1"/>
</dbReference>
<evidence type="ECO:0000256" key="6">
    <source>
        <dbReference type="ARBA" id="ARBA00022840"/>
    </source>
</evidence>
<dbReference type="Pfam" id="PF03793">
    <property type="entry name" value="PASTA"/>
    <property type="match status" value="3"/>
</dbReference>
<keyword evidence="10" id="KW-1133">Transmembrane helix</keyword>
<feature type="domain" description="Protein kinase" evidence="11">
    <location>
        <begin position="10"/>
        <end position="267"/>
    </location>
</feature>
<dbReference type="InterPro" id="IPR000719">
    <property type="entry name" value="Prot_kinase_dom"/>
</dbReference>